<dbReference type="Gene3D" id="1.20.141.10">
    <property type="entry name" value="Chitosanase, subunit A, domain 1"/>
    <property type="match status" value="1"/>
</dbReference>
<keyword evidence="3" id="KW-1185">Reference proteome</keyword>
<comment type="caution">
    <text evidence="2">The sequence shown here is derived from an EMBL/GenBank/DDBJ whole genome shotgun (WGS) entry which is preliminary data.</text>
</comment>
<dbReference type="RefSeq" id="WP_219762638.1">
    <property type="nucleotide sequence ID" value="NZ_JAHYBZ010000003.1"/>
</dbReference>
<dbReference type="Pfam" id="PF05838">
    <property type="entry name" value="Glyco_hydro_108"/>
    <property type="match status" value="1"/>
</dbReference>
<dbReference type="InterPro" id="IPR008565">
    <property type="entry name" value="TtsA-like_GH18_dom"/>
</dbReference>
<evidence type="ECO:0000259" key="1">
    <source>
        <dbReference type="Pfam" id="PF05838"/>
    </source>
</evidence>
<dbReference type="InterPro" id="IPR023346">
    <property type="entry name" value="Lysozyme-like_dom_sf"/>
</dbReference>
<reference evidence="2 3" key="1">
    <citation type="submission" date="2021-07" db="EMBL/GenBank/DDBJ databases">
        <authorList>
            <person name="So Y."/>
        </authorList>
    </citation>
    <scope>NUCLEOTIDE SEQUENCE [LARGE SCALE GENOMIC DNA]</scope>
    <source>
        <strain evidence="2 3">HJA6</strain>
    </source>
</reference>
<feature type="domain" description="TtsA-like Glycoside hydrolase family 108" evidence="1">
    <location>
        <begin position="14"/>
        <end position="96"/>
    </location>
</feature>
<protein>
    <recommendedName>
        <fullName evidence="1">TtsA-like Glycoside hydrolase family 108 domain-containing protein</fullName>
    </recommendedName>
</protein>
<evidence type="ECO:0000313" key="2">
    <source>
        <dbReference type="EMBL" id="MBW6398015.1"/>
    </source>
</evidence>
<dbReference type="EMBL" id="JAHYBZ010000003">
    <property type="protein sequence ID" value="MBW6398015.1"/>
    <property type="molecule type" value="Genomic_DNA"/>
</dbReference>
<name>A0ABS7A9M1_9PROT</name>
<accession>A0ABS7A9M1</accession>
<organism evidence="2 3">
    <name type="scientific">Roseomonas alba</name>
    <dbReference type="NCBI Taxonomy" id="2846776"/>
    <lineage>
        <taxon>Bacteria</taxon>
        <taxon>Pseudomonadati</taxon>
        <taxon>Pseudomonadota</taxon>
        <taxon>Alphaproteobacteria</taxon>
        <taxon>Acetobacterales</taxon>
        <taxon>Roseomonadaceae</taxon>
        <taxon>Roseomonas</taxon>
    </lineage>
</organism>
<dbReference type="Proteomes" id="UP001196565">
    <property type="component" value="Unassembled WGS sequence"/>
</dbReference>
<evidence type="ECO:0000313" key="3">
    <source>
        <dbReference type="Proteomes" id="UP001196565"/>
    </source>
</evidence>
<dbReference type="SUPFAM" id="SSF53955">
    <property type="entry name" value="Lysozyme-like"/>
    <property type="match status" value="1"/>
</dbReference>
<gene>
    <name evidence="2" type="ORF">KPL78_09170</name>
</gene>
<sequence>MLDSPDRFAACAATTMAEHGGFRAHDPLLGGPSAHGVGLGLLSVWIGGPADIGMLRALRSEDATRILRGLVWAPLGAARLPAGVDLALFAYAFEAGTVKAMADLQAELGVPPSGTADAATLDAARARSACGLASAIQAAHASWRGRRGLPFTSTAIRQRNHVAPCPA</sequence>
<proteinExistence type="predicted"/>